<dbReference type="InterPro" id="IPR012147">
    <property type="entry name" value="P_Ac_Bu_trans"/>
</dbReference>
<comment type="caution">
    <text evidence="5">The sequence shown here is derived from an EMBL/GenBank/DDBJ whole genome shotgun (WGS) entry which is preliminary data.</text>
</comment>
<dbReference type="EMBL" id="JAHBCL010000028">
    <property type="protein sequence ID" value="MBS7527933.1"/>
    <property type="molecule type" value="Genomic_DNA"/>
</dbReference>
<dbReference type="Proteomes" id="UP000746471">
    <property type="component" value="Unassembled WGS sequence"/>
</dbReference>
<organism evidence="5 6">
    <name type="scientific">Fusibacter paucivorans</name>
    <dbReference type="NCBI Taxonomy" id="76009"/>
    <lineage>
        <taxon>Bacteria</taxon>
        <taxon>Bacillati</taxon>
        <taxon>Bacillota</taxon>
        <taxon>Clostridia</taxon>
        <taxon>Eubacteriales</taxon>
        <taxon>Eubacteriales Family XII. Incertae Sedis</taxon>
        <taxon>Fusibacter</taxon>
    </lineage>
</organism>
<evidence type="ECO:0000313" key="5">
    <source>
        <dbReference type="EMBL" id="MBS7527933.1"/>
    </source>
</evidence>
<dbReference type="PANTHER" id="PTHR43356">
    <property type="entry name" value="PHOSPHATE ACETYLTRANSFERASE"/>
    <property type="match status" value="1"/>
</dbReference>
<dbReference type="InterPro" id="IPR050500">
    <property type="entry name" value="Phos_Acetyltrans/Butyryltrans"/>
</dbReference>
<feature type="domain" description="Phosphate acetyl/butaryl transferase" evidence="4">
    <location>
        <begin position="79"/>
        <end position="295"/>
    </location>
</feature>
<evidence type="ECO:0000259" key="4">
    <source>
        <dbReference type="Pfam" id="PF01515"/>
    </source>
</evidence>
<dbReference type="RefSeq" id="WP_213237795.1">
    <property type="nucleotide sequence ID" value="NZ_JAHBCL010000028.1"/>
</dbReference>
<proteinExistence type="inferred from homology"/>
<dbReference type="Gene3D" id="3.40.718.10">
    <property type="entry name" value="Isopropylmalate Dehydrogenase"/>
    <property type="match status" value="1"/>
</dbReference>
<accession>A0ABS5PRZ6</accession>
<dbReference type="InterPro" id="IPR002505">
    <property type="entry name" value="PTA_PTB"/>
</dbReference>
<name>A0ABS5PRZ6_9FIRM</name>
<gene>
    <name evidence="5" type="ORF">KHM83_14705</name>
</gene>
<reference evidence="5 6" key="1">
    <citation type="submission" date="2021-05" db="EMBL/GenBank/DDBJ databases">
        <title>Fusibacter ferrireducens sp. nov., an anaerobic, sulfur- and Fe-reducing bacterium isolated from the mangrove sediment.</title>
        <authorList>
            <person name="Qiu D."/>
        </authorList>
    </citation>
    <scope>NUCLEOTIDE SEQUENCE [LARGE SCALE GENOMIC DNA]</scope>
    <source>
        <strain evidence="5 6">DSM 12116</strain>
    </source>
</reference>
<evidence type="ECO:0000256" key="1">
    <source>
        <dbReference type="ARBA" id="ARBA00005656"/>
    </source>
</evidence>
<evidence type="ECO:0000256" key="3">
    <source>
        <dbReference type="ARBA" id="ARBA00023315"/>
    </source>
</evidence>
<evidence type="ECO:0000313" key="6">
    <source>
        <dbReference type="Proteomes" id="UP000746471"/>
    </source>
</evidence>
<keyword evidence="3" id="KW-0012">Acyltransferase</keyword>
<keyword evidence="2" id="KW-0808">Transferase</keyword>
<protein>
    <submittedName>
        <fullName evidence="5">Phosphate butyryltransferase</fullName>
    </submittedName>
</protein>
<comment type="similarity">
    <text evidence="1">Belongs to the phosphate acetyltransferase and butyryltransferase family.</text>
</comment>
<dbReference type="SUPFAM" id="SSF53659">
    <property type="entry name" value="Isocitrate/Isopropylmalate dehydrogenase-like"/>
    <property type="match status" value="1"/>
</dbReference>
<dbReference type="PANTHER" id="PTHR43356:SF2">
    <property type="entry name" value="PHOSPHATE ACETYLTRANSFERASE"/>
    <property type="match status" value="1"/>
</dbReference>
<evidence type="ECO:0000256" key="2">
    <source>
        <dbReference type="ARBA" id="ARBA00022679"/>
    </source>
</evidence>
<keyword evidence="6" id="KW-1185">Reference proteome</keyword>
<dbReference type="PIRSF" id="PIRSF000428">
    <property type="entry name" value="P_Ac_trans"/>
    <property type="match status" value="1"/>
</dbReference>
<sequence length="300" mass="32237">MFRNVDDILEMARRRGKKRTVAVAAAHQEHVLQAVMRAKNDGFVEPILIGDKKEIIRILTSIGESLDEKQIYDKPDTADAASTAVDLINSRDADFIMKGIMNTADVLKAVLNKKTGLPHGKVVTHLALTELPGYHKMVGLCDCAVIPYPNFEQKIAQIEAVTNAMHNMGYDNKMIFGALAAAEELNLKVVESVEAAKLKQLNLDGAITGCRVEGPISLDLALSTEKAKEKGYSSFAAGNVDALLFPNLISGSVYAKAIELMGASPLGILLGASVPITITSRAASAELKYNSLVVTSTCVR</sequence>
<dbReference type="Pfam" id="PF01515">
    <property type="entry name" value="PTA_PTB"/>
    <property type="match status" value="1"/>
</dbReference>